<accession>A0A937X6L1</accession>
<dbReference type="CDD" id="cd00009">
    <property type="entry name" value="AAA"/>
    <property type="match status" value="1"/>
</dbReference>
<dbReference type="SUPFAM" id="SSF52540">
    <property type="entry name" value="P-loop containing nucleoside triphosphate hydrolases"/>
    <property type="match status" value="1"/>
</dbReference>
<dbReference type="AlphaFoldDB" id="A0A937X6L1"/>
<evidence type="ECO:0000259" key="1">
    <source>
        <dbReference type="Pfam" id="PF07726"/>
    </source>
</evidence>
<feature type="domain" description="ATPase AAA-3" evidence="1">
    <location>
        <begin position="36"/>
        <end position="165"/>
    </location>
</feature>
<dbReference type="Gene3D" id="3.40.50.300">
    <property type="entry name" value="P-loop containing nucleotide triphosphate hydrolases"/>
    <property type="match status" value="1"/>
</dbReference>
<evidence type="ECO:0000259" key="2">
    <source>
        <dbReference type="Pfam" id="PF17863"/>
    </source>
</evidence>
<protein>
    <submittedName>
        <fullName evidence="3">MoxR family ATPase</fullName>
    </submittedName>
</protein>
<dbReference type="EMBL" id="VGJX01000507">
    <property type="protein sequence ID" value="MBM3275262.1"/>
    <property type="molecule type" value="Genomic_DNA"/>
</dbReference>
<dbReference type="Gene3D" id="1.10.8.80">
    <property type="entry name" value="Magnesium chelatase subunit I, C-Terminal domain"/>
    <property type="match status" value="1"/>
</dbReference>
<comment type="caution">
    <text evidence="3">The sequence shown here is derived from an EMBL/GenBank/DDBJ whole genome shotgun (WGS) entry which is preliminary data.</text>
</comment>
<evidence type="ECO:0000313" key="3">
    <source>
        <dbReference type="EMBL" id="MBM3275262.1"/>
    </source>
</evidence>
<dbReference type="GO" id="GO:0005524">
    <property type="term" value="F:ATP binding"/>
    <property type="evidence" value="ECO:0007669"/>
    <property type="project" value="InterPro"/>
</dbReference>
<dbReference type="InterPro" id="IPR041628">
    <property type="entry name" value="ChlI/MoxR_AAA_lid"/>
</dbReference>
<name>A0A937X6L1_9BACT</name>
<sequence>MQVVSPQAIVDNIRLAIVGNEQPLRLVVSSLLAGGHILLEDVPGVGKTLVAKTLAQSIHGTFKRVQFSPDLMPSDVTGINMFQQTEGHFRFVPGPIFTNVLLADEINRASPRTQSSLLEAMEEGYVTVDGEGHSVPRPFLVIATQNPIEFHGTFPLPEAQLDRFAVSITLGYPDPEQEARLLAGHWARLDMPPVLPVIDLAKLSSWQEEVRVIAVDPALQNYVIRVLSASRSHPRITLGISPRGGLIWQRLAQAHAYLAGRKYVVPEDFKETAPSCLNHRLVLTGKSSRALRAELLRDLLDSVSVPV</sequence>
<dbReference type="PIRSF" id="PIRSF002849">
    <property type="entry name" value="AAA_ATPase_chaperone_MoxR_prd"/>
    <property type="match status" value="1"/>
</dbReference>
<dbReference type="GO" id="GO:0016887">
    <property type="term" value="F:ATP hydrolysis activity"/>
    <property type="evidence" value="ECO:0007669"/>
    <property type="project" value="InterPro"/>
</dbReference>
<feature type="domain" description="ChlI/MoxR AAA lid" evidence="2">
    <location>
        <begin position="229"/>
        <end position="285"/>
    </location>
</feature>
<dbReference type="Pfam" id="PF17863">
    <property type="entry name" value="AAA_lid_2"/>
    <property type="match status" value="1"/>
</dbReference>
<dbReference type="InterPro" id="IPR050764">
    <property type="entry name" value="CbbQ/NirQ/NorQ/GpvN"/>
</dbReference>
<dbReference type="Proteomes" id="UP000703893">
    <property type="component" value="Unassembled WGS sequence"/>
</dbReference>
<dbReference type="PANTHER" id="PTHR42759:SF5">
    <property type="entry name" value="METHANOL DEHYDROGENASE REGULATOR"/>
    <property type="match status" value="1"/>
</dbReference>
<dbReference type="InterPro" id="IPR011703">
    <property type="entry name" value="ATPase_AAA-3"/>
</dbReference>
<dbReference type="PANTHER" id="PTHR42759">
    <property type="entry name" value="MOXR FAMILY PROTEIN"/>
    <property type="match status" value="1"/>
</dbReference>
<reference evidence="3 4" key="1">
    <citation type="submission" date="2019-03" db="EMBL/GenBank/DDBJ databases">
        <title>Lake Tanganyika Metagenome-Assembled Genomes (MAGs).</title>
        <authorList>
            <person name="Tran P."/>
        </authorList>
    </citation>
    <scope>NUCLEOTIDE SEQUENCE [LARGE SCALE GENOMIC DNA]</scope>
    <source>
        <strain evidence="3">K_DeepCast_65m_m2_236</strain>
    </source>
</reference>
<gene>
    <name evidence="3" type="ORF">FJZ00_08915</name>
</gene>
<dbReference type="Pfam" id="PF07726">
    <property type="entry name" value="AAA_3"/>
    <property type="match status" value="1"/>
</dbReference>
<organism evidence="3 4">
    <name type="scientific">Candidatus Tanganyikabacteria bacterium</name>
    <dbReference type="NCBI Taxonomy" id="2961651"/>
    <lineage>
        <taxon>Bacteria</taxon>
        <taxon>Bacillati</taxon>
        <taxon>Candidatus Sericytochromatia</taxon>
        <taxon>Candidatus Tanganyikabacteria</taxon>
    </lineage>
</organism>
<evidence type="ECO:0000313" key="4">
    <source>
        <dbReference type="Proteomes" id="UP000703893"/>
    </source>
</evidence>
<dbReference type="InterPro" id="IPR027417">
    <property type="entry name" value="P-loop_NTPase"/>
</dbReference>
<proteinExistence type="predicted"/>